<protein>
    <submittedName>
        <fullName evidence="2">Uncharacterized protein</fullName>
    </submittedName>
</protein>
<reference evidence="2" key="1">
    <citation type="submission" date="2022-03" db="EMBL/GenBank/DDBJ databases">
        <title>A functionally conserved STORR gene fusion in Papaver species that diverged 16.8 million years ago.</title>
        <authorList>
            <person name="Catania T."/>
        </authorList>
    </citation>
    <scope>NUCLEOTIDE SEQUENCE</scope>
    <source>
        <strain evidence="2">S-191538</strain>
    </source>
</reference>
<comment type="caution">
    <text evidence="2">The sequence shown here is derived from an EMBL/GenBank/DDBJ whole genome shotgun (WGS) entry which is preliminary data.</text>
</comment>
<accession>A0AA42B374</accession>
<evidence type="ECO:0000313" key="3">
    <source>
        <dbReference type="Proteomes" id="UP001177140"/>
    </source>
</evidence>
<name>A0AA42B374_PAPNU</name>
<evidence type="ECO:0000313" key="2">
    <source>
        <dbReference type="EMBL" id="MCL7049755.1"/>
    </source>
</evidence>
<dbReference type="EMBL" id="JAJJMA010319886">
    <property type="protein sequence ID" value="MCL7049755.1"/>
    <property type="molecule type" value="Genomic_DNA"/>
</dbReference>
<feature type="region of interest" description="Disordered" evidence="1">
    <location>
        <begin position="23"/>
        <end position="48"/>
    </location>
</feature>
<evidence type="ECO:0000256" key="1">
    <source>
        <dbReference type="SAM" id="MobiDB-lite"/>
    </source>
</evidence>
<sequence length="69" mass="7240">MASNNGFSWGLSSLLSGRLFSSDDHTSNNGSHAGSKITGFNGASDNHQKYNNWSGVTAFTGNKDANIST</sequence>
<dbReference type="AlphaFoldDB" id="A0AA42B374"/>
<keyword evidence="3" id="KW-1185">Reference proteome</keyword>
<proteinExistence type="predicted"/>
<organism evidence="2 3">
    <name type="scientific">Papaver nudicaule</name>
    <name type="common">Iceland poppy</name>
    <dbReference type="NCBI Taxonomy" id="74823"/>
    <lineage>
        <taxon>Eukaryota</taxon>
        <taxon>Viridiplantae</taxon>
        <taxon>Streptophyta</taxon>
        <taxon>Embryophyta</taxon>
        <taxon>Tracheophyta</taxon>
        <taxon>Spermatophyta</taxon>
        <taxon>Magnoliopsida</taxon>
        <taxon>Ranunculales</taxon>
        <taxon>Papaveraceae</taxon>
        <taxon>Papaveroideae</taxon>
        <taxon>Papaver</taxon>
    </lineage>
</organism>
<dbReference type="Proteomes" id="UP001177140">
    <property type="component" value="Unassembled WGS sequence"/>
</dbReference>
<gene>
    <name evidence="2" type="ORF">MKW94_003544</name>
</gene>